<keyword evidence="2" id="KW-1185">Reference proteome</keyword>
<name>A0A9P4Q8W0_9PEZI</name>
<evidence type="ECO:0000313" key="2">
    <source>
        <dbReference type="Proteomes" id="UP000799441"/>
    </source>
</evidence>
<sequence length="211" mass="24565">VRHFIHRLGMWRRKLDVIIAFARQYPHLVDDATCEWLDLPSPVNYPKPDAKTNLWSALGRMLPKEAIDEKADVYSHLTAQRVIDVREDFAKAYNNRASKLPVHAEVRLAEHFHSNSLQFVERIKYVGCSKPSCYCCSLYLRYHPGNFVLRPCHGNVWPRWNPPLMSAPKGSVEAKHNRDVLNKMIAHIRRDFFYQIDQLRSRTTNPPDSSS</sequence>
<protein>
    <submittedName>
        <fullName evidence="1">Uncharacterized protein</fullName>
    </submittedName>
</protein>
<comment type="caution">
    <text evidence="1">The sequence shown here is derived from an EMBL/GenBank/DDBJ whole genome shotgun (WGS) entry which is preliminary data.</text>
</comment>
<dbReference type="Proteomes" id="UP000799441">
    <property type="component" value="Unassembled WGS sequence"/>
</dbReference>
<proteinExistence type="predicted"/>
<feature type="non-terminal residue" evidence="1">
    <location>
        <position position="211"/>
    </location>
</feature>
<gene>
    <name evidence="1" type="ORF">K431DRAFT_203958</name>
</gene>
<dbReference type="InterPro" id="IPR027796">
    <property type="entry name" value="OTT_1508_deam-like"/>
</dbReference>
<organism evidence="1 2">
    <name type="scientific">Polychaeton citri CBS 116435</name>
    <dbReference type="NCBI Taxonomy" id="1314669"/>
    <lineage>
        <taxon>Eukaryota</taxon>
        <taxon>Fungi</taxon>
        <taxon>Dikarya</taxon>
        <taxon>Ascomycota</taxon>
        <taxon>Pezizomycotina</taxon>
        <taxon>Dothideomycetes</taxon>
        <taxon>Dothideomycetidae</taxon>
        <taxon>Capnodiales</taxon>
        <taxon>Capnodiaceae</taxon>
        <taxon>Polychaeton</taxon>
    </lineage>
</organism>
<feature type="non-terminal residue" evidence="1">
    <location>
        <position position="1"/>
    </location>
</feature>
<reference evidence="1" key="1">
    <citation type="journal article" date="2020" name="Stud. Mycol.">
        <title>101 Dothideomycetes genomes: a test case for predicting lifestyles and emergence of pathogens.</title>
        <authorList>
            <person name="Haridas S."/>
            <person name="Albert R."/>
            <person name="Binder M."/>
            <person name="Bloem J."/>
            <person name="Labutti K."/>
            <person name="Salamov A."/>
            <person name="Andreopoulos B."/>
            <person name="Baker S."/>
            <person name="Barry K."/>
            <person name="Bills G."/>
            <person name="Bluhm B."/>
            <person name="Cannon C."/>
            <person name="Castanera R."/>
            <person name="Culley D."/>
            <person name="Daum C."/>
            <person name="Ezra D."/>
            <person name="Gonzalez J."/>
            <person name="Henrissat B."/>
            <person name="Kuo A."/>
            <person name="Liang C."/>
            <person name="Lipzen A."/>
            <person name="Lutzoni F."/>
            <person name="Magnuson J."/>
            <person name="Mondo S."/>
            <person name="Nolan M."/>
            <person name="Ohm R."/>
            <person name="Pangilinan J."/>
            <person name="Park H.-J."/>
            <person name="Ramirez L."/>
            <person name="Alfaro M."/>
            <person name="Sun H."/>
            <person name="Tritt A."/>
            <person name="Yoshinaga Y."/>
            <person name="Zwiers L.-H."/>
            <person name="Turgeon B."/>
            <person name="Goodwin S."/>
            <person name="Spatafora J."/>
            <person name="Crous P."/>
            <person name="Grigoriev I."/>
        </authorList>
    </citation>
    <scope>NUCLEOTIDE SEQUENCE</scope>
    <source>
        <strain evidence="1">CBS 116435</strain>
    </source>
</reference>
<dbReference type="PANTHER" id="PTHR42037:SF1">
    <property type="match status" value="1"/>
</dbReference>
<evidence type="ECO:0000313" key="1">
    <source>
        <dbReference type="EMBL" id="KAF2722747.1"/>
    </source>
</evidence>
<accession>A0A9P4Q8W0</accession>
<dbReference type="OrthoDB" id="3251507at2759"/>
<dbReference type="PANTHER" id="PTHR42037">
    <property type="match status" value="1"/>
</dbReference>
<dbReference type="EMBL" id="MU003780">
    <property type="protein sequence ID" value="KAF2722747.1"/>
    <property type="molecule type" value="Genomic_DNA"/>
</dbReference>
<dbReference type="Pfam" id="PF14441">
    <property type="entry name" value="OTT_1508_deam"/>
    <property type="match status" value="1"/>
</dbReference>
<dbReference type="AlphaFoldDB" id="A0A9P4Q8W0"/>